<keyword evidence="1" id="KW-1133">Transmembrane helix</keyword>
<name>A0A223D411_9BACL</name>
<gene>
    <name evidence="3" type="ORF">CIG75_15710</name>
</gene>
<dbReference type="PROSITE" id="PS51257">
    <property type="entry name" value="PROKAR_LIPOPROTEIN"/>
    <property type="match status" value="1"/>
</dbReference>
<accession>A0A223D411</accession>
<reference evidence="3 4" key="1">
    <citation type="journal article" date="2015" name="Int. J. Syst. Evol. Microbiol.">
        <title>Tumebacillus algifaecis sp. nov., isolated from decomposing algal scum.</title>
        <authorList>
            <person name="Wu Y.F."/>
            <person name="Zhang B."/>
            <person name="Xing P."/>
            <person name="Wu Q.L."/>
            <person name="Liu S.J."/>
        </authorList>
    </citation>
    <scope>NUCLEOTIDE SEQUENCE [LARGE SCALE GENOMIC DNA]</scope>
    <source>
        <strain evidence="3 4">THMBR28</strain>
    </source>
</reference>
<dbReference type="Gene3D" id="2.40.50.120">
    <property type="match status" value="1"/>
</dbReference>
<evidence type="ECO:0000313" key="3">
    <source>
        <dbReference type="EMBL" id="ASS76245.1"/>
    </source>
</evidence>
<dbReference type="EMBL" id="CP022657">
    <property type="protein sequence ID" value="ASS76245.1"/>
    <property type="molecule type" value="Genomic_DNA"/>
</dbReference>
<dbReference type="OrthoDB" id="8221747at2"/>
<dbReference type="Proteomes" id="UP000214688">
    <property type="component" value="Chromosome"/>
</dbReference>
<feature type="transmembrane region" description="Helical" evidence="1">
    <location>
        <begin position="145"/>
        <end position="162"/>
    </location>
</feature>
<keyword evidence="2" id="KW-0732">Signal</keyword>
<evidence type="ECO:0000256" key="1">
    <source>
        <dbReference type="SAM" id="Phobius"/>
    </source>
</evidence>
<dbReference type="InterPro" id="IPR008993">
    <property type="entry name" value="TIMP-like_OB-fold"/>
</dbReference>
<evidence type="ECO:0000313" key="4">
    <source>
        <dbReference type="Proteomes" id="UP000214688"/>
    </source>
</evidence>
<evidence type="ECO:0000256" key="2">
    <source>
        <dbReference type="SAM" id="SignalP"/>
    </source>
</evidence>
<protein>
    <recommendedName>
        <fullName evidence="5">Tissue inhibitor of metalloproteinase</fullName>
    </recommendedName>
</protein>
<dbReference type="AlphaFoldDB" id="A0A223D411"/>
<keyword evidence="4" id="KW-1185">Reference proteome</keyword>
<organism evidence="3 4">
    <name type="scientific">Tumebacillus algifaecis</name>
    <dbReference type="NCBI Taxonomy" id="1214604"/>
    <lineage>
        <taxon>Bacteria</taxon>
        <taxon>Bacillati</taxon>
        <taxon>Bacillota</taxon>
        <taxon>Bacilli</taxon>
        <taxon>Bacillales</taxon>
        <taxon>Alicyclobacillaceae</taxon>
        <taxon>Tumebacillus</taxon>
    </lineage>
</organism>
<keyword evidence="1" id="KW-0472">Membrane</keyword>
<proteinExistence type="predicted"/>
<sequence>MKHLRLICSMMVTLLLLVAMPSVGAACGCSSFTLEQQVQRNQEVFLGQVVHYDQREIVSLDGLRRYENVVTFSIRTSYKGVADRLVEVEFPHNHSSCGIIINERANYLVFANDRAGKLSTGMCEGTTSVWSQNGMFGLVELEGHTLLPALSLFAVALGLAVWRRYRRTGKAN</sequence>
<dbReference type="KEGG" id="tab:CIG75_15710"/>
<dbReference type="SUPFAM" id="SSF50242">
    <property type="entry name" value="TIMP-like"/>
    <property type="match status" value="1"/>
</dbReference>
<keyword evidence="1" id="KW-0812">Transmembrane</keyword>
<feature type="chain" id="PRO_5013279420" description="Tissue inhibitor of metalloproteinase" evidence="2">
    <location>
        <begin position="26"/>
        <end position="172"/>
    </location>
</feature>
<evidence type="ECO:0008006" key="5">
    <source>
        <dbReference type="Google" id="ProtNLM"/>
    </source>
</evidence>
<feature type="signal peptide" evidence="2">
    <location>
        <begin position="1"/>
        <end position="25"/>
    </location>
</feature>
<dbReference type="RefSeq" id="WP_094237478.1">
    <property type="nucleotide sequence ID" value="NZ_CP022657.1"/>
</dbReference>